<proteinExistence type="inferred from homology"/>
<dbReference type="Proteomes" id="UP000694915">
    <property type="component" value="Chromosome 1"/>
</dbReference>
<evidence type="ECO:0000313" key="7">
    <source>
        <dbReference type="RefSeq" id="XP_026636736.1"/>
    </source>
</evidence>
<dbReference type="InterPro" id="IPR023795">
    <property type="entry name" value="Serpin_CS"/>
</dbReference>
<dbReference type="SMART" id="SM00093">
    <property type="entry name" value="SERPIN"/>
    <property type="match status" value="1"/>
</dbReference>
<keyword evidence="2 7" id="KW-0646">Protease inhibitor</keyword>
<dbReference type="Gene3D" id="2.30.39.10">
    <property type="entry name" value="Alpha-1-antitrypsin, domain 1"/>
    <property type="match status" value="1"/>
</dbReference>
<dbReference type="PANTHER" id="PTHR11461:SF145">
    <property type="entry name" value="ALPHA-1-ANTICHYMOTRYPSIN"/>
    <property type="match status" value="1"/>
</dbReference>
<accession>A0ABM1U424</accession>
<gene>
    <name evidence="7" type="primary">LOC101992527</name>
</gene>
<dbReference type="Pfam" id="PF00079">
    <property type="entry name" value="Serpin"/>
    <property type="match status" value="1"/>
</dbReference>
<name>A0ABM1U424_MICOH</name>
<evidence type="ECO:0000256" key="3">
    <source>
        <dbReference type="ARBA" id="ARBA00022900"/>
    </source>
</evidence>
<dbReference type="InterPro" id="IPR023796">
    <property type="entry name" value="Serpin_dom"/>
</dbReference>
<sequence length="411" mass="46526">MVGIYHAIICQQYGTLESITELQEYQFNGTRVDSLTLASINTDFAFCLYKELTLKNSDKNIIFSPLSISAALAVLSLGASNNTLQEILKGLKFNLTETLEADIHRGFGYLLHIINQPRDQVEISTGSAIFIKKHLQILAEFKEKARALYQAEASTTDFQQPREAEKLINDYYVRKQTRGKIKELISGLGKDTLMVLVNYIYFKGKWKFTFDPRDTIKSEFHMDKDRSVKVPMMKIKRLTTPYFRDEELSCTVVELKYRGNASTLFILPDQGRMQQVEASLQPETLRKWRDSLRPRRIDELSLPKFAISTDYGLQDILPQLGIREVFSTQADLSGITGSRELRVSQVVHKAVLDVAETGTEAAAATGVQIVATSLNMNLLKVNFNRPFLMIISDTNTQTLLFMAKVTNPKGN</sequence>
<evidence type="ECO:0000256" key="2">
    <source>
        <dbReference type="ARBA" id="ARBA00022690"/>
    </source>
</evidence>
<dbReference type="CDD" id="cd19551">
    <property type="entry name" value="serpinA3_A1AC"/>
    <property type="match status" value="1"/>
</dbReference>
<protein>
    <submittedName>
        <fullName evidence="7">Serine protease inhibitor A3N-like</fullName>
    </submittedName>
</protein>
<keyword evidence="6" id="KW-1185">Reference proteome</keyword>
<dbReference type="InterPro" id="IPR042178">
    <property type="entry name" value="Serpin_sf_1"/>
</dbReference>
<dbReference type="SUPFAM" id="SSF56574">
    <property type="entry name" value="Serpins"/>
    <property type="match status" value="1"/>
</dbReference>
<dbReference type="InterPro" id="IPR042185">
    <property type="entry name" value="Serpin_sf_2"/>
</dbReference>
<evidence type="ECO:0000313" key="6">
    <source>
        <dbReference type="Proteomes" id="UP000694915"/>
    </source>
</evidence>
<dbReference type="PROSITE" id="PS00284">
    <property type="entry name" value="SERPIN"/>
    <property type="match status" value="1"/>
</dbReference>
<dbReference type="InterPro" id="IPR000215">
    <property type="entry name" value="Serpin_fam"/>
</dbReference>
<evidence type="ECO:0000259" key="5">
    <source>
        <dbReference type="SMART" id="SM00093"/>
    </source>
</evidence>
<dbReference type="RefSeq" id="XP_026636736.1">
    <property type="nucleotide sequence ID" value="XM_026780935.1"/>
</dbReference>
<evidence type="ECO:0000256" key="4">
    <source>
        <dbReference type="RuleBase" id="RU000411"/>
    </source>
</evidence>
<dbReference type="Gene3D" id="3.30.497.10">
    <property type="entry name" value="Antithrombin, subunit I, domain 2"/>
    <property type="match status" value="1"/>
</dbReference>
<dbReference type="GO" id="GO:0004867">
    <property type="term" value="F:serine-type endopeptidase inhibitor activity"/>
    <property type="evidence" value="ECO:0007669"/>
    <property type="project" value="UniProtKB-KW"/>
</dbReference>
<feature type="domain" description="Serpin" evidence="5">
    <location>
        <begin position="46"/>
        <end position="408"/>
    </location>
</feature>
<comment type="similarity">
    <text evidence="1 4">Belongs to the serpin family.</text>
</comment>
<keyword evidence="3 7" id="KW-0722">Serine protease inhibitor</keyword>
<reference evidence="7" key="1">
    <citation type="submission" date="2025-08" db="UniProtKB">
        <authorList>
            <consortium name="RefSeq"/>
        </authorList>
    </citation>
    <scope>IDENTIFICATION</scope>
</reference>
<organism evidence="6 7">
    <name type="scientific">Microtus ochrogaster</name>
    <name type="common">Prairie vole</name>
    <dbReference type="NCBI Taxonomy" id="79684"/>
    <lineage>
        <taxon>Eukaryota</taxon>
        <taxon>Metazoa</taxon>
        <taxon>Chordata</taxon>
        <taxon>Craniata</taxon>
        <taxon>Vertebrata</taxon>
        <taxon>Euteleostomi</taxon>
        <taxon>Mammalia</taxon>
        <taxon>Eutheria</taxon>
        <taxon>Euarchontoglires</taxon>
        <taxon>Glires</taxon>
        <taxon>Rodentia</taxon>
        <taxon>Myomorpha</taxon>
        <taxon>Muroidea</taxon>
        <taxon>Cricetidae</taxon>
        <taxon>Arvicolinae</taxon>
        <taxon>Microtus</taxon>
    </lineage>
</organism>
<dbReference type="PANTHER" id="PTHR11461">
    <property type="entry name" value="SERINE PROTEASE INHIBITOR, SERPIN"/>
    <property type="match status" value="1"/>
</dbReference>
<dbReference type="GeneID" id="101992527"/>
<dbReference type="InterPro" id="IPR036186">
    <property type="entry name" value="Serpin_sf"/>
</dbReference>
<evidence type="ECO:0000256" key="1">
    <source>
        <dbReference type="ARBA" id="ARBA00009500"/>
    </source>
</evidence>